<reference evidence="2" key="1">
    <citation type="submission" date="2021-06" db="EMBL/GenBank/DDBJ databases">
        <title>Updating the genus Pseudomonas: Description of 43 new species and partition of the Pseudomonas putida group.</title>
        <authorList>
            <person name="Girard L."/>
            <person name="Lood C."/>
            <person name="Vandamme P."/>
            <person name="Rokni-Zadeh H."/>
            <person name="Van Noort V."/>
            <person name="Hofte M."/>
            <person name="Lavigne R."/>
            <person name="De Mot R."/>
        </authorList>
    </citation>
    <scope>NUCLEOTIDE SEQUENCE</scope>
    <source>
        <strain evidence="2">SWRI74</strain>
    </source>
</reference>
<protein>
    <recommendedName>
        <fullName evidence="4">Portal protein</fullName>
    </recommendedName>
</protein>
<comment type="caution">
    <text evidence="2">The sequence shown here is derived from an EMBL/GenBank/DDBJ whole genome shotgun (WGS) entry which is preliminary data.</text>
</comment>
<proteinExistence type="predicted"/>
<organism evidence="2 3">
    <name type="scientific">Pseudomonas azerbaijanoccidentalis</name>
    <dbReference type="NCBI Taxonomy" id="2842347"/>
    <lineage>
        <taxon>Bacteria</taxon>
        <taxon>Pseudomonadati</taxon>
        <taxon>Pseudomonadota</taxon>
        <taxon>Gammaproteobacteria</taxon>
        <taxon>Pseudomonadales</taxon>
        <taxon>Pseudomonadaceae</taxon>
        <taxon>Pseudomonas</taxon>
    </lineage>
</organism>
<name>A0ABS6QL89_9PSED</name>
<accession>A0ABS6QL89</accession>
<keyword evidence="3" id="KW-1185">Reference proteome</keyword>
<dbReference type="EMBL" id="JAHSTU010000001">
    <property type="protein sequence ID" value="MBV4519680.1"/>
    <property type="molecule type" value="Genomic_DNA"/>
</dbReference>
<dbReference type="Pfam" id="PF23899">
    <property type="entry name" value="SU10_portal"/>
    <property type="match status" value="1"/>
</dbReference>
<gene>
    <name evidence="2" type="ORF">KVG88_06360</name>
</gene>
<feature type="region of interest" description="Disordered" evidence="1">
    <location>
        <begin position="594"/>
        <end position="654"/>
    </location>
</feature>
<sequence>MTKMTDAELVSYLSDEARQAHLFNDGELQEERVMAMRAYTREPYGNEEEGRSAVVASDVFDAVEGMLPDLIEVFTSSEKAVVFEPVGPEDEEGAEQVTNACNYVFYKQNNGFLILYTALKDALLLKTGAVKWFHEKKRVPTFTRYNGVDEMQIALFLQDNPEAEIVEQEEAELSEEEAQQFQQMATEQFQMTGAMPPVPRRFNVKVKTIQEKGYCCVVAIPPEELQVSRRHDSPLLKDCPYVCHVTRRSVSELREMGYDVEASEVRAATYENVTDYRENNGGRFDDWEDEDPVDQTMVRGYLRDEYVLVDYDGDGIAERRNIVRLGDRILKNQECSHVPIAAWTPYIMTHAFNGMSVADLVEDFQRIHTTIMRQQLDNLYLANNQETIVTMDSQGNPQADIDSLLNRRPGGIIMEKQPGAVRPYTERWQGIEAMPMLEQLQGEKENRTGWTRYSQGLDGDSLNKTATGAQMIMNASQKRMKLMARIAAECLVAPMFQGIFKVLTDNGMEKLSYRLNGKYVQADPQEWRDQYDMTINVGIGTGDVQQQNLFLQQIAQTQAMVAQSPFAKALMSPDKFYNVQARLAENAGFKNPEEFWVDPSTAPQEAEQPPPPDPKVVLEQEKLKNEQMKTQAEMVQKSQEADKDRQFKASEAEKDRQFKLEMELLRLDHAAAHAHRDEEYPNGQ</sequence>
<feature type="compositionally biased region" description="Basic and acidic residues" evidence="1">
    <location>
        <begin position="639"/>
        <end position="654"/>
    </location>
</feature>
<dbReference type="RefSeq" id="WP_217870766.1">
    <property type="nucleotide sequence ID" value="NZ_JAHSTU010000001.1"/>
</dbReference>
<dbReference type="InterPro" id="IPR056909">
    <property type="entry name" value="SU10_portal"/>
</dbReference>
<evidence type="ECO:0008006" key="4">
    <source>
        <dbReference type="Google" id="ProtNLM"/>
    </source>
</evidence>
<evidence type="ECO:0000313" key="3">
    <source>
        <dbReference type="Proteomes" id="UP001049200"/>
    </source>
</evidence>
<evidence type="ECO:0000313" key="2">
    <source>
        <dbReference type="EMBL" id="MBV4519680.1"/>
    </source>
</evidence>
<dbReference type="Proteomes" id="UP001049200">
    <property type="component" value="Unassembled WGS sequence"/>
</dbReference>
<evidence type="ECO:0000256" key="1">
    <source>
        <dbReference type="SAM" id="MobiDB-lite"/>
    </source>
</evidence>
<feature type="compositionally biased region" description="Basic and acidic residues" evidence="1">
    <location>
        <begin position="616"/>
        <end position="627"/>
    </location>
</feature>